<gene>
    <name evidence="6" type="ORF">AN401_07965</name>
</gene>
<dbReference type="AlphaFoldDB" id="A0A291HNV3"/>
<keyword evidence="7" id="KW-1185">Reference proteome</keyword>
<dbReference type="InterPro" id="IPR043129">
    <property type="entry name" value="ATPase_NBD"/>
</dbReference>
<protein>
    <submittedName>
        <fullName evidence="6">Xylulose kinase</fullName>
    </submittedName>
</protein>
<dbReference type="PANTHER" id="PTHR43095">
    <property type="entry name" value="SUGAR KINASE"/>
    <property type="match status" value="1"/>
</dbReference>
<dbReference type="KEGG" id="zdf:AN401_07965"/>
<dbReference type="Pfam" id="PF02782">
    <property type="entry name" value="FGGY_C"/>
    <property type="match status" value="1"/>
</dbReference>
<dbReference type="InterPro" id="IPR018484">
    <property type="entry name" value="FGGY_N"/>
</dbReference>
<dbReference type="InterPro" id="IPR000577">
    <property type="entry name" value="Carb_kinase_FGGY"/>
</dbReference>
<proteinExistence type="inferred from homology"/>
<dbReference type="InterPro" id="IPR050406">
    <property type="entry name" value="FGGY_Carb_Kinase"/>
</dbReference>
<accession>A0A291HNV3</accession>
<feature type="domain" description="Carbohydrate kinase FGGY N-terminal" evidence="4">
    <location>
        <begin position="3"/>
        <end position="248"/>
    </location>
</feature>
<evidence type="ECO:0000313" key="6">
    <source>
        <dbReference type="EMBL" id="ATG73802.1"/>
    </source>
</evidence>
<dbReference type="InterPro" id="IPR018485">
    <property type="entry name" value="FGGY_C"/>
</dbReference>
<evidence type="ECO:0000259" key="4">
    <source>
        <dbReference type="Pfam" id="PF00370"/>
    </source>
</evidence>
<dbReference type="CDD" id="cd07802">
    <property type="entry name" value="ASKHA_NBD_FGGY_EcLyxK-like"/>
    <property type="match status" value="1"/>
</dbReference>
<dbReference type="Gene3D" id="3.30.420.40">
    <property type="match status" value="2"/>
</dbReference>
<organism evidence="6 7">
    <name type="scientific">Zobellella denitrificans</name>
    <dbReference type="NCBI Taxonomy" id="347534"/>
    <lineage>
        <taxon>Bacteria</taxon>
        <taxon>Pseudomonadati</taxon>
        <taxon>Pseudomonadota</taxon>
        <taxon>Gammaproteobacteria</taxon>
        <taxon>Aeromonadales</taxon>
        <taxon>Aeromonadaceae</taxon>
        <taxon>Zobellella</taxon>
    </lineage>
</organism>
<feature type="domain" description="Carbohydrate kinase FGGY C-terminal" evidence="5">
    <location>
        <begin position="258"/>
        <end position="443"/>
    </location>
</feature>
<comment type="similarity">
    <text evidence="1">Belongs to the FGGY kinase family.</text>
</comment>
<keyword evidence="2" id="KW-0808">Transferase</keyword>
<sequence length="504" mass="54939">MKYILGIDSGLTVTKAAVFDSNGRTVAVSRRRLPQLLPQPHRVERDMHMLWQQTAEVIKEAIHHSGCRPSDIAVVSVTAHGDGVYLLDHQQNPLGPGILSLDTRAHPIVCEWRERGLDRDAITLSGQVPHPSAPSALLSWIQRHQPERYKKIGTILSCKDWLRYCLSGSLGTDMTEASTSFTAVETQQYDGAILQLYGLDSLYSALPEMAPSAQIVGAVTAKAAGQTGLLEGTPVAAGLHDVTASALGIGGHSLHNATIVAGTYSINEVLADQPKLDPGWFCRNSIEPGLWHCMSISPASATNYDWFIDTFFASEREVSVSIHQRLNDELTTAMQAPSATLFHPYLFGSPFGGNSSGGFLGVHGWHDRGTLLKAVIEGIVFNHRWHVEKLQGSFPIQHIHLTGGISRNTNIAQMFADILGLPVDVSTTEEPAAWGAALCGGAATGLFESAFCDPRELSTLRHTYQPRTERTELFDARYRIFCQAAEQLQPIWDALASHPMPQGL</sequence>
<evidence type="ECO:0000313" key="7">
    <source>
        <dbReference type="Proteomes" id="UP000217763"/>
    </source>
</evidence>
<dbReference type="GO" id="GO:0005975">
    <property type="term" value="P:carbohydrate metabolic process"/>
    <property type="evidence" value="ECO:0007669"/>
    <property type="project" value="InterPro"/>
</dbReference>
<dbReference type="Proteomes" id="UP000217763">
    <property type="component" value="Chromosome"/>
</dbReference>
<dbReference type="RefSeq" id="WP_096779047.1">
    <property type="nucleotide sequence ID" value="NZ_CP012621.1"/>
</dbReference>
<evidence type="ECO:0000256" key="1">
    <source>
        <dbReference type="ARBA" id="ARBA00009156"/>
    </source>
</evidence>
<keyword evidence="3 6" id="KW-0418">Kinase</keyword>
<reference evidence="7" key="1">
    <citation type="submission" date="2015-09" db="EMBL/GenBank/DDBJ databases">
        <authorList>
            <person name="Shao Z."/>
            <person name="Wang L."/>
        </authorList>
    </citation>
    <scope>NUCLEOTIDE SEQUENCE [LARGE SCALE GENOMIC DNA]</scope>
    <source>
        <strain evidence="7">F13-1</strain>
    </source>
</reference>
<evidence type="ECO:0000259" key="5">
    <source>
        <dbReference type="Pfam" id="PF02782"/>
    </source>
</evidence>
<dbReference type="PIRSF" id="PIRSF000538">
    <property type="entry name" value="GlpK"/>
    <property type="match status" value="1"/>
</dbReference>
<evidence type="ECO:0000256" key="3">
    <source>
        <dbReference type="ARBA" id="ARBA00022777"/>
    </source>
</evidence>
<dbReference type="PANTHER" id="PTHR43095:SF3">
    <property type="entry name" value="L-XYLULOSE_3-KETO-L-GULONATE KINASE"/>
    <property type="match status" value="1"/>
</dbReference>
<dbReference type="GO" id="GO:0016301">
    <property type="term" value="F:kinase activity"/>
    <property type="evidence" value="ECO:0007669"/>
    <property type="project" value="UniProtKB-KW"/>
</dbReference>
<dbReference type="SUPFAM" id="SSF53067">
    <property type="entry name" value="Actin-like ATPase domain"/>
    <property type="match status" value="2"/>
</dbReference>
<evidence type="ECO:0000256" key="2">
    <source>
        <dbReference type="ARBA" id="ARBA00022679"/>
    </source>
</evidence>
<dbReference type="Pfam" id="PF00370">
    <property type="entry name" value="FGGY_N"/>
    <property type="match status" value="1"/>
</dbReference>
<dbReference type="EMBL" id="CP012621">
    <property type="protein sequence ID" value="ATG73802.1"/>
    <property type="molecule type" value="Genomic_DNA"/>
</dbReference>
<name>A0A291HNV3_9GAMM</name>